<keyword evidence="7" id="KW-0997">Cell inner membrane</keyword>
<keyword evidence="8 12" id="KW-0812">Transmembrane</keyword>
<keyword evidence="9 12" id="KW-0653">Protein transport</keyword>
<dbReference type="InterPro" id="IPR003400">
    <property type="entry name" value="ExbD"/>
</dbReference>
<keyword evidence="11 13" id="KW-0472">Membrane</keyword>
<evidence type="ECO:0000256" key="3">
    <source>
        <dbReference type="ARBA" id="ARBA00005811"/>
    </source>
</evidence>
<gene>
    <name evidence="14" type="ORF">B0F87_101437</name>
</gene>
<evidence type="ECO:0000256" key="13">
    <source>
        <dbReference type="SAM" id="Phobius"/>
    </source>
</evidence>
<evidence type="ECO:0000256" key="5">
    <source>
        <dbReference type="ARBA" id="ARBA00022448"/>
    </source>
</evidence>
<comment type="similarity">
    <text evidence="3 12">Belongs to the ExbD/TolR family.</text>
</comment>
<accession>A0A2S6HKN5</accession>
<dbReference type="EMBL" id="PTIZ01000001">
    <property type="protein sequence ID" value="PPK78055.1"/>
    <property type="molecule type" value="Genomic_DNA"/>
</dbReference>
<proteinExistence type="inferred from homology"/>
<dbReference type="PANTHER" id="PTHR30558:SF12">
    <property type="entry name" value="BIOPOLYMER TRANSPORT PROTEIN EXBD"/>
    <property type="match status" value="1"/>
</dbReference>
<keyword evidence="6" id="KW-1003">Cell membrane</keyword>
<dbReference type="OMA" id="MAMSVGQ"/>
<reference evidence="14 15" key="1">
    <citation type="submission" date="2018-02" db="EMBL/GenBank/DDBJ databases">
        <title>Subsurface microbial communities from deep shales in Ohio and West Virginia, USA.</title>
        <authorList>
            <person name="Wrighton K."/>
        </authorList>
    </citation>
    <scope>NUCLEOTIDE SEQUENCE [LARGE SCALE GENOMIC DNA]</scope>
    <source>
        <strain evidence="14 15">OWC-DMM</strain>
    </source>
</reference>
<dbReference type="GO" id="GO:0005886">
    <property type="term" value="C:plasma membrane"/>
    <property type="evidence" value="ECO:0007669"/>
    <property type="project" value="UniProtKB-SubCell"/>
</dbReference>
<dbReference type="RefSeq" id="WP_006891584.1">
    <property type="nucleotide sequence ID" value="NZ_PTIZ01000001.1"/>
</dbReference>
<feature type="transmembrane region" description="Helical" evidence="13">
    <location>
        <begin position="20"/>
        <end position="41"/>
    </location>
</feature>
<comment type="subcellular location">
    <subcellularLocation>
        <location evidence="2">Cell inner membrane</location>
        <topology evidence="2">Single-pass type II membrane protein</topology>
    </subcellularLocation>
    <subcellularLocation>
        <location evidence="12">Cell membrane</location>
        <topology evidence="12">Single-pass type II membrane protein</topology>
    </subcellularLocation>
</comment>
<comment type="function">
    <text evidence="1">Involved in the TonB-dependent energy-dependent transport of various receptor-bound substrates.</text>
</comment>
<evidence type="ECO:0000256" key="10">
    <source>
        <dbReference type="ARBA" id="ARBA00022989"/>
    </source>
</evidence>
<comment type="subunit">
    <text evidence="4">The accessory proteins ExbB and ExbD seem to form a complex with TonB.</text>
</comment>
<dbReference type="Pfam" id="PF02472">
    <property type="entry name" value="ExbD"/>
    <property type="match status" value="1"/>
</dbReference>
<comment type="caution">
    <text evidence="14">The sequence shown here is derived from an EMBL/GenBank/DDBJ whole genome shotgun (WGS) entry which is preliminary data.</text>
</comment>
<evidence type="ECO:0000256" key="11">
    <source>
        <dbReference type="ARBA" id="ARBA00023136"/>
    </source>
</evidence>
<dbReference type="Gene3D" id="3.30.420.270">
    <property type="match status" value="1"/>
</dbReference>
<evidence type="ECO:0000256" key="7">
    <source>
        <dbReference type="ARBA" id="ARBA00022519"/>
    </source>
</evidence>
<evidence type="ECO:0000256" key="2">
    <source>
        <dbReference type="ARBA" id="ARBA00004249"/>
    </source>
</evidence>
<evidence type="ECO:0000256" key="6">
    <source>
        <dbReference type="ARBA" id="ARBA00022475"/>
    </source>
</evidence>
<dbReference type="PANTHER" id="PTHR30558">
    <property type="entry name" value="EXBD MEMBRANE COMPONENT OF PMF-DRIVEN MACROMOLECULE IMPORT SYSTEM"/>
    <property type="match status" value="1"/>
</dbReference>
<dbReference type="Proteomes" id="UP000240010">
    <property type="component" value="Unassembled WGS sequence"/>
</dbReference>
<protein>
    <submittedName>
        <fullName evidence="14">Outer membrane transport energization protein ExbD</fullName>
    </submittedName>
</protein>
<evidence type="ECO:0000256" key="9">
    <source>
        <dbReference type="ARBA" id="ARBA00022927"/>
    </source>
</evidence>
<evidence type="ECO:0000256" key="4">
    <source>
        <dbReference type="ARBA" id="ARBA00011471"/>
    </source>
</evidence>
<name>A0A2S6HKN5_9GAMM</name>
<evidence type="ECO:0000313" key="14">
    <source>
        <dbReference type="EMBL" id="PPK78055.1"/>
    </source>
</evidence>
<dbReference type="GO" id="GO:0022857">
    <property type="term" value="F:transmembrane transporter activity"/>
    <property type="evidence" value="ECO:0007669"/>
    <property type="project" value="InterPro"/>
</dbReference>
<keyword evidence="10 13" id="KW-1133">Transmembrane helix</keyword>
<evidence type="ECO:0000313" key="15">
    <source>
        <dbReference type="Proteomes" id="UP000240010"/>
    </source>
</evidence>
<evidence type="ECO:0000256" key="12">
    <source>
        <dbReference type="RuleBase" id="RU003879"/>
    </source>
</evidence>
<sequence length="138" mass="14740">MAMNTKDSGGEDDVMGEINVTPLVDVMLVLLVVFIVTAPLLTQAVHVNLPKTAETAPPEEKEAVYISVDAKGKVFIDKTEIALEAFESELLTRKAADPEIALNLNADDAVQYGTVAKVMSSIERSGITKLSVLTIPGK</sequence>
<organism evidence="14 15">
    <name type="scientific">Methylobacter tundripaludum</name>
    <dbReference type="NCBI Taxonomy" id="173365"/>
    <lineage>
        <taxon>Bacteria</taxon>
        <taxon>Pseudomonadati</taxon>
        <taxon>Pseudomonadota</taxon>
        <taxon>Gammaproteobacteria</taxon>
        <taxon>Methylococcales</taxon>
        <taxon>Methylococcaceae</taxon>
        <taxon>Methylobacter</taxon>
    </lineage>
</organism>
<dbReference type="GO" id="GO:0015031">
    <property type="term" value="P:protein transport"/>
    <property type="evidence" value="ECO:0007669"/>
    <property type="project" value="UniProtKB-KW"/>
</dbReference>
<keyword evidence="5 12" id="KW-0813">Transport</keyword>
<evidence type="ECO:0000256" key="1">
    <source>
        <dbReference type="ARBA" id="ARBA00003540"/>
    </source>
</evidence>
<evidence type="ECO:0000256" key="8">
    <source>
        <dbReference type="ARBA" id="ARBA00022692"/>
    </source>
</evidence>
<dbReference type="AlphaFoldDB" id="A0A2S6HKN5"/>